<organism evidence="1 2">
    <name type="scientific">Alteromonas profundi</name>
    <dbReference type="NCBI Taxonomy" id="2696062"/>
    <lineage>
        <taxon>Bacteria</taxon>
        <taxon>Pseudomonadati</taxon>
        <taxon>Pseudomonadota</taxon>
        <taxon>Gammaproteobacteria</taxon>
        <taxon>Alteromonadales</taxon>
        <taxon>Alteromonadaceae</taxon>
        <taxon>Alteromonas/Salinimonas group</taxon>
        <taxon>Alteromonas</taxon>
    </lineage>
</organism>
<protein>
    <submittedName>
        <fullName evidence="1">DUF3549 family protein</fullName>
    </submittedName>
</protein>
<dbReference type="Proteomes" id="UP000470213">
    <property type="component" value="Unassembled WGS sequence"/>
</dbReference>
<proteinExistence type="predicted"/>
<dbReference type="Pfam" id="PF12069">
    <property type="entry name" value="DUF3549"/>
    <property type="match status" value="1"/>
</dbReference>
<comment type="caution">
    <text evidence="1">The sequence shown here is derived from an EMBL/GenBank/DDBJ whole genome shotgun (WGS) entry which is preliminary data.</text>
</comment>
<dbReference type="EMBL" id="JAAAWN010000001">
    <property type="protein sequence ID" value="NDV89796.1"/>
    <property type="molecule type" value="Genomic_DNA"/>
</dbReference>
<keyword evidence="2" id="KW-1185">Reference proteome</keyword>
<name>A0A7X5LI63_9ALTE</name>
<evidence type="ECO:0000313" key="1">
    <source>
        <dbReference type="EMBL" id="NDV89796.1"/>
    </source>
</evidence>
<reference evidence="1 2" key="1">
    <citation type="submission" date="2020-01" db="EMBL/GenBank/DDBJ databases">
        <authorList>
            <person name="Chen J."/>
            <person name="Zhu S."/>
            <person name="Yang J."/>
        </authorList>
    </citation>
    <scope>NUCLEOTIDE SEQUENCE [LARGE SCALE GENOMIC DNA]</scope>
    <source>
        <strain evidence="1 2">345S023</strain>
    </source>
</reference>
<sequence length="349" mass="39142">MDAKQINSISEFLLHAGTDYLIFDLGRRLSSLDSQTFLDIENGTHIAPFPRQKHAWFGIVFWNKQASEQHYIWFVKLPLDEQGLVVAASRNHFLQIIVDALGQSIAEDSDKHQTLPDNPYSFVPSQSQLAQFNAAVRQSLDLPISKSAEQVIAYMKAPQVVDWQTIALQGIADIAARLGENDRSEDIIELTLQQFSSFAPSFQQSLMEMCESVSLPPRVNNFMLDKIDIDETVNLAALRGVSQPQKDPSLANKLSLLLQAGKMNRVDILSVIAARHFTQMDEPLIRAFFEAVAHLDNDENYNGELFIGFFTDLVQVPSLRAPMLAMLRAPDRSELLSRCIGKLFAHTKG</sequence>
<dbReference type="InterPro" id="IPR021936">
    <property type="entry name" value="DUF3549"/>
</dbReference>
<accession>A0A7X5LI63</accession>
<evidence type="ECO:0000313" key="2">
    <source>
        <dbReference type="Proteomes" id="UP000470213"/>
    </source>
</evidence>
<dbReference type="RefSeq" id="WP_163083387.1">
    <property type="nucleotide sequence ID" value="NZ_JAAAWN010000001.1"/>
</dbReference>
<dbReference type="AlphaFoldDB" id="A0A7X5LI63"/>
<gene>
    <name evidence="1" type="ORF">GTH32_01125</name>
</gene>